<proteinExistence type="predicted"/>
<evidence type="ECO:0000313" key="2">
    <source>
        <dbReference type="EMBL" id="BAO28335.1"/>
    </source>
</evidence>
<dbReference type="HOGENOM" id="CLU_456276_0_0_4"/>
<protein>
    <submittedName>
        <fullName evidence="2">Uncharacterized protein</fullName>
    </submittedName>
</protein>
<dbReference type="KEGG" id="shd:SUTH_00521"/>
<accession>W0SC70</accession>
<dbReference type="AlphaFoldDB" id="W0SC70"/>
<evidence type="ECO:0000256" key="1">
    <source>
        <dbReference type="SAM" id="MobiDB-lite"/>
    </source>
</evidence>
<dbReference type="RefSeq" id="WP_148312832.1">
    <property type="nucleotide sequence ID" value="NZ_AP012547.1"/>
</dbReference>
<dbReference type="OrthoDB" id="6736327at2"/>
<organism evidence="2 3">
    <name type="scientific">Sulfuritalea hydrogenivorans sk43H</name>
    <dbReference type="NCBI Taxonomy" id="1223802"/>
    <lineage>
        <taxon>Bacteria</taxon>
        <taxon>Pseudomonadati</taxon>
        <taxon>Pseudomonadota</taxon>
        <taxon>Betaproteobacteria</taxon>
        <taxon>Nitrosomonadales</taxon>
        <taxon>Sterolibacteriaceae</taxon>
        <taxon>Sulfuritalea</taxon>
    </lineage>
</organism>
<dbReference type="EMBL" id="AP012547">
    <property type="protein sequence ID" value="BAO28335.1"/>
    <property type="molecule type" value="Genomic_DNA"/>
</dbReference>
<dbReference type="Proteomes" id="UP000031637">
    <property type="component" value="Chromosome"/>
</dbReference>
<feature type="region of interest" description="Disordered" evidence="1">
    <location>
        <begin position="382"/>
        <end position="407"/>
    </location>
</feature>
<reference evidence="2 3" key="1">
    <citation type="journal article" date="2014" name="Syst. Appl. Microbiol.">
        <title>Complete genomes of freshwater sulfur oxidizers Sulfuricella denitrificans skB26 and Sulfuritalea hydrogenivorans sk43H: genetic insights into the sulfur oxidation pathway of betaproteobacteria.</title>
        <authorList>
            <person name="Watanabe T."/>
            <person name="Kojima H."/>
            <person name="Fukui M."/>
        </authorList>
    </citation>
    <scope>NUCLEOTIDE SEQUENCE [LARGE SCALE GENOMIC DNA]</scope>
    <source>
        <strain evidence="2">DSM22779</strain>
    </source>
</reference>
<sequence>MPAVTDAPHETFPEDGSLYRIFWGGELLVQKPGHLTERVRIWLKEVDEHGRYLLSSPIVQVTESVGAIPRLPFGSFWRNGRKARPKLSNPTRIESLSIIAPAQWQVVRAGDSIPVAPNYGSAPHTWINRSDLRLIFDTATGRKVRGLDARVVSMRTISGQEVIIPSYEIFRAFFAGTTDLAHALINSTWGAAEKSFIVESNQRNDADGAHWHIDLAAGVPHSALPYLSWMHFDVAARKAADRIYAASVNQAGTAWLSAMPPIVGEAFRIRAHVVPLRSRNALLVTQVCGIDFPVKIASLSYSISRREIPSGAPIEGGIKPPIIEAAKSRPSKISTPTDRNPTRRYFQLPSMSVKFSGLPIPKRSAREDRYVPISVNRVSTEPPMPQRVSVGVPGTRPAPSAAQFTPEEERNIEDRFQAIMDLVEELIGEGRIDDVREYPLVRPIPADAPNYCEFPFSDDTKPWPWSMVREPLRRPRLALVLELAVRERLIYWIETETVKDEGYHSLAIEMVNGGSLDEGTLETLLDVCADAKGVWPDPMSFGTGTILSARARHTKVNDKLTWNVMLLAFARLERERATLSEGKALGNHSEFLTDSPGQ</sequence>
<keyword evidence="3" id="KW-1185">Reference proteome</keyword>
<gene>
    <name evidence="2" type="ORF">SUTH_00521</name>
</gene>
<dbReference type="STRING" id="1223802.SUTH_00521"/>
<evidence type="ECO:0000313" key="3">
    <source>
        <dbReference type="Proteomes" id="UP000031637"/>
    </source>
</evidence>
<name>W0SC70_9PROT</name>